<keyword evidence="5" id="KW-1185">Reference proteome</keyword>
<reference evidence="4 5" key="1">
    <citation type="submission" date="2018-08" db="EMBL/GenBank/DDBJ databases">
        <authorList>
            <person name="Khan S.A."/>
            <person name="Jeon C.O."/>
            <person name="Chun B.H."/>
            <person name="Jeong S.E."/>
        </authorList>
    </citation>
    <scope>NUCLEOTIDE SEQUENCE [LARGE SCALE GENOMIC DNA]</scope>
    <source>
        <strain evidence="4 5">S-16</strain>
    </source>
</reference>
<dbReference type="Gene3D" id="1.10.1200.10">
    <property type="entry name" value="ACP-like"/>
    <property type="match status" value="1"/>
</dbReference>
<comment type="caution">
    <text evidence="4">The sequence shown here is derived from an EMBL/GenBank/DDBJ whole genome shotgun (WGS) entry which is preliminary data.</text>
</comment>
<dbReference type="Proteomes" id="UP000267464">
    <property type="component" value="Unassembled WGS sequence"/>
</dbReference>
<dbReference type="EMBL" id="QUSW01000004">
    <property type="protein sequence ID" value="RQP23781.1"/>
    <property type="molecule type" value="Genomic_DNA"/>
</dbReference>
<sequence>MNTVEELKQLIQAQFDIDPATIDAEAAFDSYNLDSLTLAELLFAIEDNFHVVVPDEAATSVTNLTGLATLLDGLIATKAA</sequence>
<reference evidence="4 5" key="2">
    <citation type="submission" date="2018-12" db="EMBL/GenBank/DDBJ databases">
        <title>Rhizobacter gummiphilus sp. nov., a rubber-degrading bacterium isolated from the soil of a botanical garden in Japan.</title>
        <authorList>
            <person name="Shunsuke S.S."/>
        </authorList>
    </citation>
    <scope>NUCLEOTIDE SEQUENCE [LARGE SCALE GENOMIC DNA]</scope>
    <source>
        <strain evidence="4 5">S-16</strain>
    </source>
</reference>
<accession>A0A3N7HSH5</accession>
<dbReference type="AlphaFoldDB" id="A0A3N7HSH5"/>
<keyword evidence="1" id="KW-0596">Phosphopantetheine</keyword>
<evidence type="ECO:0000259" key="3">
    <source>
        <dbReference type="PROSITE" id="PS50075"/>
    </source>
</evidence>
<evidence type="ECO:0000313" key="4">
    <source>
        <dbReference type="EMBL" id="RQP23781.1"/>
    </source>
</evidence>
<dbReference type="PROSITE" id="PS50075">
    <property type="entry name" value="CARRIER"/>
    <property type="match status" value="1"/>
</dbReference>
<dbReference type="PROSITE" id="PS00012">
    <property type="entry name" value="PHOSPHOPANTETHEINE"/>
    <property type="match status" value="1"/>
</dbReference>
<protein>
    <submittedName>
        <fullName evidence="4">Acyl carrier protein</fullName>
    </submittedName>
</protein>
<dbReference type="SUPFAM" id="SSF47336">
    <property type="entry name" value="ACP-like"/>
    <property type="match status" value="1"/>
</dbReference>
<evidence type="ECO:0000256" key="2">
    <source>
        <dbReference type="ARBA" id="ARBA00022553"/>
    </source>
</evidence>
<evidence type="ECO:0000313" key="5">
    <source>
        <dbReference type="Proteomes" id="UP000267464"/>
    </source>
</evidence>
<dbReference type="InterPro" id="IPR009081">
    <property type="entry name" value="PP-bd_ACP"/>
</dbReference>
<gene>
    <name evidence="4" type="ORF">DZC73_16800</name>
</gene>
<keyword evidence="2" id="KW-0597">Phosphoprotein</keyword>
<evidence type="ECO:0000256" key="1">
    <source>
        <dbReference type="ARBA" id="ARBA00022450"/>
    </source>
</evidence>
<dbReference type="InterPro" id="IPR006162">
    <property type="entry name" value="Ppantetheine_attach_site"/>
</dbReference>
<proteinExistence type="predicted"/>
<dbReference type="OrthoDB" id="7063706at2"/>
<organism evidence="4 5">
    <name type="scientific">Piscinibacter terrae</name>
    <dbReference type="NCBI Taxonomy" id="2496871"/>
    <lineage>
        <taxon>Bacteria</taxon>
        <taxon>Pseudomonadati</taxon>
        <taxon>Pseudomonadota</taxon>
        <taxon>Betaproteobacteria</taxon>
        <taxon>Burkholderiales</taxon>
        <taxon>Sphaerotilaceae</taxon>
        <taxon>Piscinibacter</taxon>
    </lineage>
</organism>
<dbReference type="Pfam" id="PF00550">
    <property type="entry name" value="PP-binding"/>
    <property type="match status" value="1"/>
</dbReference>
<feature type="domain" description="Carrier" evidence="3">
    <location>
        <begin position="1"/>
        <end position="75"/>
    </location>
</feature>
<dbReference type="RefSeq" id="WP_124541508.1">
    <property type="nucleotide sequence ID" value="NZ_QUSW01000004.1"/>
</dbReference>
<dbReference type="InterPro" id="IPR036736">
    <property type="entry name" value="ACP-like_sf"/>
</dbReference>
<name>A0A3N7HSH5_9BURK</name>